<dbReference type="AlphaFoldDB" id="A0AAD1RR95"/>
<keyword evidence="4" id="KW-1185">Reference proteome</keyword>
<proteinExistence type="predicted"/>
<feature type="coiled-coil region" evidence="1">
    <location>
        <begin position="102"/>
        <end position="129"/>
    </location>
</feature>
<name>A0AAD1RR95_PELCU</name>
<evidence type="ECO:0000313" key="3">
    <source>
        <dbReference type="EMBL" id="CAH2276669.1"/>
    </source>
</evidence>
<gene>
    <name evidence="3" type="ORF">PECUL_23A003249</name>
</gene>
<evidence type="ECO:0000313" key="4">
    <source>
        <dbReference type="Proteomes" id="UP001295444"/>
    </source>
</evidence>
<keyword evidence="1" id="KW-0175">Coiled coil</keyword>
<protein>
    <submittedName>
        <fullName evidence="3">Uncharacterized protein</fullName>
    </submittedName>
</protein>
<dbReference type="Gene3D" id="3.30.70.1820">
    <property type="entry name" value="L1 transposable element, RRM domain"/>
    <property type="match status" value="1"/>
</dbReference>
<feature type="compositionally biased region" description="Basic and acidic residues" evidence="2">
    <location>
        <begin position="17"/>
        <end position="27"/>
    </location>
</feature>
<dbReference type="Proteomes" id="UP001295444">
    <property type="component" value="Chromosome 03"/>
</dbReference>
<sequence length="263" mass="29997">MGRNRKVQTPVESGVDSPRETTGHMDDYLATPNGLQDTRHADKMAAASPSSDSVGEIMSGLVKEDTLTLFSADSASISANVLTHEDWKAMVAELHSVIWEKIMQFRFDLTALESRVEDLETDCQQLTHCQQSAELTISRQGFMLLEFHRQVKDLDNQGWLTNICFRGLPETEGEPLMEVLKCLFTQILGDDTPANFKLERTHRVFRPPRWDGLPQDIICCFRSFRLKDAIIQVTQPLQSTHIWMRRSHSTRTCQSLLLKPEKH</sequence>
<reference evidence="3" key="1">
    <citation type="submission" date="2022-03" db="EMBL/GenBank/DDBJ databases">
        <authorList>
            <person name="Alioto T."/>
            <person name="Alioto T."/>
            <person name="Gomez Garrido J."/>
        </authorList>
    </citation>
    <scope>NUCLEOTIDE SEQUENCE</scope>
</reference>
<evidence type="ECO:0000256" key="2">
    <source>
        <dbReference type="SAM" id="MobiDB-lite"/>
    </source>
</evidence>
<dbReference type="EMBL" id="OW240914">
    <property type="protein sequence ID" value="CAH2276669.1"/>
    <property type="molecule type" value="Genomic_DNA"/>
</dbReference>
<accession>A0AAD1RR95</accession>
<organism evidence="3 4">
    <name type="scientific">Pelobates cultripes</name>
    <name type="common">Western spadefoot toad</name>
    <dbReference type="NCBI Taxonomy" id="61616"/>
    <lineage>
        <taxon>Eukaryota</taxon>
        <taxon>Metazoa</taxon>
        <taxon>Chordata</taxon>
        <taxon>Craniata</taxon>
        <taxon>Vertebrata</taxon>
        <taxon>Euteleostomi</taxon>
        <taxon>Amphibia</taxon>
        <taxon>Batrachia</taxon>
        <taxon>Anura</taxon>
        <taxon>Pelobatoidea</taxon>
        <taxon>Pelobatidae</taxon>
        <taxon>Pelobates</taxon>
    </lineage>
</organism>
<evidence type="ECO:0000256" key="1">
    <source>
        <dbReference type="SAM" id="Coils"/>
    </source>
</evidence>
<feature type="region of interest" description="Disordered" evidence="2">
    <location>
        <begin position="1"/>
        <end position="35"/>
    </location>
</feature>